<dbReference type="Proteomes" id="UP000799423">
    <property type="component" value="Unassembled WGS sequence"/>
</dbReference>
<accession>A0A6A7B005</accession>
<dbReference type="EMBL" id="MU006323">
    <property type="protein sequence ID" value="KAF2847735.1"/>
    <property type="molecule type" value="Genomic_DNA"/>
</dbReference>
<name>A0A6A7B005_9PLEO</name>
<evidence type="ECO:0000313" key="1">
    <source>
        <dbReference type="EMBL" id="KAF2847735.1"/>
    </source>
</evidence>
<organism evidence="1 2">
    <name type="scientific">Plenodomus tracheiphilus IPT5</name>
    <dbReference type="NCBI Taxonomy" id="1408161"/>
    <lineage>
        <taxon>Eukaryota</taxon>
        <taxon>Fungi</taxon>
        <taxon>Dikarya</taxon>
        <taxon>Ascomycota</taxon>
        <taxon>Pezizomycotina</taxon>
        <taxon>Dothideomycetes</taxon>
        <taxon>Pleosporomycetidae</taxon>
        <taxon>Pleosporales</taxon>
        <taxon>Pleosporineae</taxon>
        <taxon>Leptosphaeriaceae</taxon>
        <taxon>Plenodomus</taxon>
    </lineage>
</organism>
<gene>
    <name evidence="1" type="ORF">T440DRAFT_186805</name>
</gene>
<keyword evidence="2" id="KW-1185">Reference proteome</keyword>
<dbReference type="AlphaFoldDB" id="A0A6A7B005"/>
<sequence length="206" mass="23538">MIHGHRPLPRPRECCAGGARRLSMLLMYTVHYPDWLVDKQHCEYVRTWQACTQIEGARLPLDARRRCLPQTLITGSSDTSIQGPRYTLHQVPRFLRSENFICVHTLVAILTQQLHADRRVHHKLWTDAGTDHVLATCNSGPRRSANLTDTVCMVHGTGDRDHPARRLGRFIPASCSEELRTYSMITTTPSHHDLQLLDRTSSWVPM</sequence>
<evidence type="ECO:0000313" key="2">
    <source>
        <dbReference type="Proteomes" id="UP000799423"/>
    </source>
</evidence>
<reference evidence="1" key="1">
    <citation type="submission" date="2020-01" db="EMBL/GenBank/DDBJ databases">
        <authorList>
            <consortium name="DOE Joint Genome Institute"/>
            <person name="Haridas S."/>
            <person name="Albert R."/>
            <person name="Binder M."/>
            <person name="Bloem J."/>
            <person name="Labutti K."/>
            <person name="Salamov A."/>
            <person name="Andreopoulos B."/>
            <person name="Baker S.E."/>
            <person name="Barry K."/>
            <person name="Bills G."/>
            <person name="Bluhm B.H."/>
            <person name="Cannon C."/>
            <person name="Castanera R."/>
            <person name="Culley D.E."/>
            <person name="Daum C."/>
            <person name="Ezra D."/>
            <person name="Gonzalez J.B."/>
            <person name="Henrissat B."/>
            <person name="Kuo A."/>
            <person name="Liang C."/>
            <person name="Lipzen A."/>
            <person name="Lutzoni F."/>
            <person name="Magnuson J."/>
            <person name="Mondo S."/>
            <person name="Nolan M."/>
            <person name="Ohm R."/>
            <person name="Pangilinan J."/>
            <person name="Park H.-J."/>
            <person name="Ramirez L."/>
            <person name="Alfaro M."/>
            <person name="Sun H."/>
            <person name="Tritt A."/>
            <person name="Yoshinaga Y."/>
            <person name="Zwiers L.-H."/>
            <person name="Turgeon B.G."/>
            <person name="Goodwin S.B."/>
            <person name="Spatafora J.W."/>
            <person name="Crous P.W."/>
            <person name="Grigoriev I.V."/>
        </authorList>
    </citation>
    <scope>NUCLEOTIDE SEQUENCE</scope>
    <source>
        <strain evidence="1">IPT5</strain>
    </source>
</reference>
<protein>
    <submittedName>
        <fullName evidence="1">Uncharacterized protein</fullName>
    </submittedName>
</protein>
<proteinExistence type="predicted"/>